<comment type="caution">
    <text evidence="1">The sequence shown here is derived from an EMBL/GenBank/DDBJ whole genome shotgun (WGS) entry which is preliminary data.</text>
</comment>
<protein>
    <submittedName>
        <fullName evidence="1">Uncharacterized protein</fullName>
    </submittedName>
</protein>
<dbReference type="AlphaFoldDB" id="A0AAN9LM97"/>
<gene>
    <name evidence="1" type="ORF">VNO77_18833</name>
</gene>
<name>A0AAN9LM97_CANGL</name>
<reference evidence="1 2" key="1">
    <citation type="submission" date="2024-01" db="EMBL/GenBank/DDBJ databases">
        <title>The genomes of 5 underutilized Papilionoideae crops provide insights into root nodulation and disease resistanc.</title>
        <authorList>
            <person name="Jiang F."/>
        </authorList>
    </citation>
    <scope>NUCLEOTIDE SEQUENCE [LARGE SCALE GENOMIC DNA]</scope>
    <source>
        <strain evidence="1">LVBAO_FW01</strain>
        <tissue evidence="1">Leaves</tissue>
    </source>
</reference>
<keyword evidence="2" id="KW-1185">Reference proteome</keyword>
<proteinExistence type="predicted"/>
<organism evidence="1 2">
    <name type="scientific">Canavalia gladiata</name>
    <name type="common">Sword bean</name>
    <name type="synonym">Dolichos gladiatus</name>
    <dbReference type="NCBI Taxonomy" id="3824"/>
    <lineage>
        <taxon>Eukaryota</taxon>
        <taxon>Viridiplantae</taxon>
        <taxon>Streptophyta</taxon>
        <taxon>Embryophyta</taxon>
        <taxon>Tracheophyta</taxon>
        <taxon>Spermatophyta</taxon>
        <taxon>Magnoliopsida</taxon>
        <taxon>eudicotyledons</taxon>
        <taxon>Gunneridae</taxon>
        <taxon>Pentapetalae</taxon>
        <taxon>rosids</taxon>
        <taxon>fabids</taxon>
        <taxon>Fabales</taxon>
        <taxon>Fabaceae</taxon>
        <taxon>Papilionoideae</taxon>
        <taxon>50 kb inversion clade</taxon>
        <taxon>NPAAA clade</taxon>
        <taxon>indigoferoid/millettioid clade</taxon>
        <taxon>Phaseoleae</taxon>
        <taxon>Canavalia</taxon>
    </lineage>
</organism>
<evidence type="ECO:0000313" key="2">
    <source>
        <dbReference type="Proteomes" id="UP001367508"/>
    </source>
</evidence>
<dbReference type="EMBL" id="JAYMYQ010000004">
    <property type="protein sequence ID" value="KAK7338231.1"/>
    <property type="molecule type" value="Genomic_DNA"/>
</dbReference>
<evidence type="ECO:0000313" key="1">
    <source>
        <dbReference type="EMBL" id="KAK7338231.1"/>
    </source>
</evidence>
<sequence length="104" mass="11711">MSKATTLERGMWLRIDFSSFNLFNQDAEVQTYYFKLVPLCSLHGVYNSNKQRTTVVHLYRQLQQKTSLLLLLALHSASTCLRLNKNLLLTFASVGVGLGSIGSE</sequence>
<accession>A0AAN9LM97</accession>
<dbReference type="Proteomes" id="UP001367508">
    <property type="component" value="Unassembled WGS sequence"/>
</dbReference>